<dbReference type="Proteomes" id="UP000239485">
    <property type="component" value="Unassembled WGS sequence"/>
</dbReference>
<keyword evidence="3" id="KW-0378">Hydrolase</keyword>
<dbReference type="Gene3D" id="2.60.40.1180">
    <property type="entry name" value="Golgi alpha-mannosidase II"/>
    <property type="match status" value="1"/>
</dbReference>
<dbReference type="SUPFAM" id="SSF51445">
    <property type="entry name" value="(Trans)glycosidases"/>
    <property type="match status" value="1"/>
</dbReference>
<dbReference type="InterPro" id="IPR000421">
    <property type="entry name" value="FA58C"/>
</dbReference>
<gene>
    <name evidence="3" type="ORF">CLV92_11374</name>
</gene>
<dbReference type="InterPro" id="IPR000772">
    <property type="entry name" value="Ricin_B_lectin"/>
</dbReference>
<dbReference type="EMBL" id="PTJD01000013">
    <property type="protein sequence ID" value="PPK92645.1"/>
    <property type="molecule type" value="Genomic_DNA"/>
</dbReference>
<dbReference type="RefSeq" id="WP_104434493.1">
    <property type="nucleotide sequence ID" value="NZ_PTJD01000013.1"/>
</dbReference>
<dbReference type="PANTHER" id="PTHR42767">
    <property type="entry name" value="ENDO-BETA-1,6-GALACTANASE"/>
    <property type="match status" value="1"/>
</dbReference>
<sequence length="1057" mass="111846">MKRRGAARRLVPACTAIALLATGAPAAAAPTAAPTEPATAGVTVRLDPSYRGEEFQGWGTSLVWFANATGDYPDEIRNRLADMLFGSEGLNLNIARYNIGGGNAPDVPDYLRPGGAVEGWWRAPEGTTREDVDWFDPEDPADWNPDADPTQRWWVDRIKGRVDRWEAFSNSPPWFHTVSGYVSGGFDPNADQLKRESIDDFNAYLVGAVERLEDAHGIEVDTLDPFNEPGTNYWGTRLGADGQPVGGRQEGAHMGPELQQEVLRSLAEELRDADTDARISAMDETNPGIFARNWNAYPEDVRALVDQLNVHTYGTGQRTTVRDIAKGEGRTLWMSEVEGNWGDRQDFESMVPGLGMAQRIADDLRELEPAAWVFWQPVEDYDNMKPGGESALGGNWGSIQMPFDCDADDTLETCPIRTNTKFHTSRNFTHFIRPGDHLIGVDDTSSTAAVTDRGATVVHVNDTAAARAVTLDLTGFGTVTGGARVTPVVTSAAGALVRGEAVRVRDGRATVRVPAESVTTFLVEGVKGVAEDAALLQDGGVYRLRGAQSGKSVTPAGSGAVIRTDDAASTAQFWRAGLVSGGGTNRARWTLTSVSDGTRLALDADGAVVLAPAGTTGPQTEWIPSTTGDGTWTLVNAGTKRLLEVGGQATTDGAAVTSWIANSGSNQRWALVDETVRGTAPAEAFTVPGVVPVLPETVAGEYRDGTRGSLPVRWDLPGENAWRKAGTVRVRGQATDLLGRRHDATATVVVDTLTATLPARAKTAVGGTPELPPTVAAVGALGHPVEVPVAWDAAPDGAFARTGVVALTGTAQAGDGRTLPATVRVQVTEGGEALVPSGELRASATFTEPGYGVDGVLNGDLGDKAWSNWKPSDRNPSDTLTVTAAQPRSIKRVVTHFYRDGEGSWPTKLQVEVRDASGAWVKAGEPVSLPDGSAAGPVADVRFAPVLTDAVRVVMTARDSGYMTVSEIQLYEGGASTSSDAAAASISADGKPLAGFSADRSTYEAPRGTRQVTAVAADPYATVDVQQAARPGGTAVVTVTSEDGTATRRYEVRLTQR</sequence>
<evidence type="ECO:0000313" key="3">
    <source>
        <dbReference type="EMBL" id="PPK92645.1"/>
    </source>
</evidence>
<evidence type="ECO:0000313" key="4">
    <source>
        <dbReference type="Proteomes" id="UP000239485"/>
    </source>
</evidence>
<dbReference type="InterPro" id="IPR039514">
    <property type="entry name" value="6GAL-like"/>
</dbReference>
<dbReference type="Gene3D" id="2.60.120.260">
    <property type="entry name" value="Galactose-binding domain-like"/>
    <property type="match status" value="1"/>
</dbReference>
<name>A0A2S6IEJ4_9ACTN</name>
<keyword evidence="1" id="KW-0732">Signal</keyword>
<dbReference type="InterPro" id="IPR008979">
    <property type="entry name" value="Galactose-bd-like_sf"/>
</dbReference>
<accession>A0A2S6IEJ4</accession>
<organism evidence="3 4">
    <name type="scientific">Kineococcus xinjiangensis</name>
    <dbReference type="NCBI Taxonomy" id="512762"/>
    <lineage>
        <taxon>Bacteria</taxon>
        <taxon>Bacillati</taxon>
        <taxon>Actinomycetota</taxon>
        <taxon>Actinomycetes</taxon>
        <taxon>Kineosporiales</taxon>
        <taxon>Kineosporiaceae</taxon>
        <taxon>Kineococcus</taxon>
    </lineage>
</organism>
<dbReference type="InterPro" id="IPR013780">
    <property type="entry name" value="Glyco_hydro_b"/>
</dbReference>
<dbReference type="AlphaFoldDB" id="A0A2S6IEJ4"/>
<dbReference type="Pfam" id="PF14200">
    <property type="entry name" value="RicinB_lectin_2"/>
    <property type="match status" value="1"/>
</dbReference>
<dbReference type="Pfam" id="PF00754">
    <property type="entry name" value="F5_F8_type_C"/>
    <property type="match status" value="1"/>
</dbReference>
<dbReference type="InterPro" id="IPR039743">
    <property type="entry name" value="6GAL/EXGAL"/>
</dbReference>
<feature type="signal peptide" evidence="1">
    <location>
        <begin position="1"/>
        <end position="28"/>
    </location>
</feature>
<dbReference type="InterPro" id="IPR017853">
    <property type="entry name" value="GH"/>
</dbReference>
<dbReference type="Pfam" id="PF14587">
    <property type="entry name" value="Glyco_hydr_30_2"/>
    <property type="match status" value="1"/>
</dbReference>
<dbReference type="SUPFAM" id="SSF49785">
    <property type="entry name" value="Galactose-binding domain-like"/>
    <property type="match status" value="1"/>
</dbReference>
<dbReference type="GO" id="GO:0004553">
    <property type="term" value="F:hydrolase activity, hydrolyzing O-glycosyl compounds"/>
    <property type="evidence" value="ECO:0007669"/>
    <property type="project" value="InterPro"/>
</dbReference>
<protein>
    <submittedName>
        <fullName evidence="3">O-glycosyl hydrolase</fullName>
    </submittedName>
</protein>
<dbReference type="Gene3D" id="2.80.10.50">
    <property type="match status" value="1"/>
</dbReference>
<dbReference type="InterPro" id="IPR035992">
    <property type="entry name" value="Ricin_B-like_lectins"/>
</dbReference>
<dbReference type="Pfam" id="PF07532">
    <property type="entry name" value="Big_4"/>
    <property type="match status" value="1"/>
</dbReference>
<evidence type="ECO:0000259" key="2">
    <source>
        <dbReference type="PROSITE" id="PS50022"/>
    </source>
</evidence>
<proteinExistence type="predicted"/>
<dbReference type="OrthoDB" id="9806701at2"/>
<dbReference type="InterPro" id="IPR011081">
    <property type="entry name" value="Big_4"/>
</dbReference>
<reference evidence="3 4" key="1">
    <citation type="submission" date="2018-02" db="EMBL/GenBank/DDBJ databases">
        <title>Genomic Encyclopedia of Archaeal and Bacterial Type Strains, Phase II (KMG-II): from individual species to whole genera.</title>
        <authorList>
            <person name="Goeker M."/>
        </authorList>
    </citation>
    <scope>NUCLEOTIDE SEQUENCE [LARGE SCALE GENOMIC DNA]</scope>
    <source>
        <strain evidence="3 4">DSM 22857</strain>
    </source>
</reference>
<comment type="caution">
    <text evidence="3">The sequence shown here is derived from an EMBL/GenBank/DDBJ whole genome shotgun (WGS) entry which is preliminary data.</text>
</comment>
<dbReference type="CDD" id="cd00161">
    <property type="entry name" value="beta-trefoil_Ricin-like"/>
    <property type="match status" value="1"/>
</dbReference>
<dbReference type="Gene3D" id="3.20.20.80">
    <property type="entry name" value="Glycosidases"/>
    <property type="match status" value="1"/>
</dbReference>
<feature type="domain" description="F5/8 type C" evidence="2">
    <location>
        <begin position="822"/>
        <end position="973"/>
    </location>
</feature>
<keyword evidence="4" id="KW-1185">Reference proteome</keyword>
<feature type="chain" id="PRO_5015654605" evidence="1">
    <location>
        <begin position="29"/>
        <end position="1057"/>
    </location>
</feature>
<evidence type="ECO:0000256" key="1">
    <source>
        <dbReference type="SAM" id="SignalP"/>
    </source>
</evidence>
<dbReference type="PANTHER" id="PTHR42767:SF1">
    <property type="entry name" value="ENDO-BETA-1,6-GALACTANASE-LIKE DOMAIN-CONTAINING PROTEIN"/>
    <property type="match status" value="1"/>
</dbReference>
<dbReference type="SUPFAM" id="SSF50370">
    <property type="entry name" value="Ricin B-like lectins"/>
    <property type="match status" value="1"/>
</dbReference>
<dbReference type="PROSITE" id="PS50022">
    <property type="entry name" value="FA58C_3"/>
    <property type="match status" value="1"/>
</dbReference>